<evidence type="ECO:0000313" key="1">
    <source>
        <dbReference type="EMBL" id="GLB52581.1"/>
    </source>
</evidence>
<dbReference type="Proteomes" id="UP001143545">
    <property type="component" value="Unassembled WGS sequence"/>
</dbReference>
<comment type="caution">
    <text evidence="1">The sequence shown here is derived from an EMBL/GenBank/DDBJ whole genome shotgun (WGS) entry which is preliminary data.</text>
</comment>
<name>A0A9W6EV74_9FLAO</name>
<dbReference type="RefSeq" id="WP_281753946.1">
    <property type="nucleotide sequence ID" value="NZ_BRVP01000009.1"/>
</dbReference>
<accession>A0A9W6EV74</accession>
<sequence length="536" mass="62166">MRTILPILTCLIICYNAIAQTPQEIIQNLLDVALITQEQRVDYQDDLDALNHAPTTADYLSLLYRLEYHGNPGVAYYEYFDDLKKENQHKIHTKYSTTKSIRDVLTTKLKKLENIGLISSYLSTKTLAFAEKLDKRSGFAEAYAFSYLIAIIERQEVLYNPDYHLRAFADSLKTNGLITSQYNELVESIENKTLIGTRDLLKYCDNTLTIEKASDNESLEDYMISIHEKVIRMLSEKIQFYNFYSYKTKADRAPSNHKNCHLITAISAYEKEYEYRSSTLFCGTDETKDKLNYILEENWQYLFNKVFVEEQLPYRIFPITTLKDNRGGVAYMLVPLDAVSFLSQKNNLIHINTERDVSYKSNGISKEALGVRFNQCNAIGLFDHLSKSEMEKAASLSNQQYITSYWKWIHNYPYVLEEVSTTIPDGLTPYKELLKVFSELSHGDLKPKNIVDNYYETEVPNTISFTANGTKFSKTIATNAQFKLDLDFIHFMNEVAVALNLPRRFYGYVDNEKEIITMLYLTNEQFDFFNNTNFSL</sequence>
<keyword evidence="2" id="KW-1185">Reference proteome</keyword>
<protein>
    <submittedName>
        <fullName evidence="1">Uncharacterized protein</fullName>
    </submittedName>
</protein>
<reference evidence="1" key="1">
    <citation type="submission" date="2022-07" db="EMBL/GenBank/DDBJ databases">
        <title>Taxonomy of Novel Oxalotrophic and Methylotrophic Bacteria.</title>
        <authorList>
            <person name="Sahin N."/>
            <person name="Tani A."/>
        </authorList>
    </citation>
    <scope>NUCLEOTIDE SEQUENCE</scope>
    <source>
        <strain evidence="1">AM327</strain>
    </source>
</reference>
<organism evidence="1 2">
    <name type="scientific">Neptunitalea chrysea</name>
    <dbReference type="NCBI Taxonomy" id="1647581"/>
    <lineage>
        <taxon>Bacteria</taxon>
        <taxon>Pseudomonadati</taxon>
        <taxon>Bacteroidota</taxon>
        <taxon>Flavobacteriia</taxon>
        <taxon>Flavobacteriales</taxon>
        <taxon>Flavobacteriaceae</taxon>
        <taxon>Neptunitalea</taxon>
    </lineage>
</organism>
<evidence type="ECO:0000313" key="2">
    <source>
        <dbReference type="Proteomes" id="UP001143545"/>
    </source>
</evidence>
<dbReference type="AlphaFoldDB" id="A0A9W6EV74"/>
<gene>
    <name evidence="1" type="ORF">NBRC110019_16210</name>
</gene>
<proteinExistence type="predicted"/>
<dbReference type="EMBL" id="BRVP01000009">
    <property type="protein sequence ID" value="GLB52581.1"/>
    <property type="molecule type" value="Genomic_DNA"/>
</dbReference>